<proteinExistence type="predicted"/>
<evidence type="ECO:0000313" key="3">
    <source>
        <dbReference type="Proteomes" id="UP000748756"/>
    </source>
</evidence>
<dbReference type="EMBL" id="JAAAUQ010001917">
    <property type="protein sequence ID" value="KAF9130928.1"/>
    <property type="molecule type" value="Genomic_DNA"/>
</dbReference>
<organism evidence="2 3">
    <name type="scientific">Linnemannia schmuckeri</name>
    <dbReference type="NCBI Taxonomy" id="64567"/>
    <lineage>
        <taxon>Eukaryota</taxon>
        <taxon>Fungi</taxon>
        <taxon>Fungi incertae sedis</taxon>
        <taxon>Mucoromycota</taxon>
        <taxon>Mortierellomycotina</taxon>
        <taxon>Mortierellomycetes</taxon>
        <taxon>Mortierellales</taxon>
        <taxon>Mortierellaceae</taxon>
        <taxon>Linnemannia</taxon>
    </lineage>
</organism>
<dbReference type="AlphaFoldDB" id="A0A9P5V1Q5"/>
<sequence length="189" mass="21005">MSRSRSSRMMMQSQLPLMLPKDIKVMSAVIKRLIHATDLRCTVNASFIRKQCDARDMLTNRSSLPTDALCGLSVTSAYHLFTNQSRAALINDRTQTLDVQDAYAGTEPERNIQHIKDQLRAMSEVDNGKDGDRDEAEDVDEGSCAMDEQMLKAVPGLVASGGFAADGKDPDDDAYEVPREVIQEFNEFN</sequence>
<gene>
    <name evidence="2" type="ORF">BG015_003943</name>
</gene>
<protein>
    <submittedName>
        <fullName evidence="2">Uncharacterized protein</fullName>
    </submittedName>
</protein>
<name>A0A9P5V1Q5_9FUNG</name>
<dbReference type="Proteomes" id="UP000748756">
    <property type="component" value="Unassembled WGS sequence"/>
</dbReference>
<accession>A0A9P5V1Q5</accession>
<evidence type="ECO:0000313" key="2">
    <source>
        <dbReference type="EMBL" id="KAF9130928.1"/>
    </source>
</evidence>
<evidence type="ECO:0000256" key="1">
    <source>
        <dbReference type="SAM" id="MobiDB-lite"/>
    </source>
</evidence>
<keyword evidence="3" id="KW-1185">Reference proteome</keyword>
<feature type="region of interest" description="Disordered" evidence="1">
    <location>
        <begin position="124"/>
        <end position="143"/>
    </location>
</feature>
<comment type="caution">
    <text evidence="2">The sequence shown here is derived from an EMBL/GenBank/DDBJ whole genome shotgun (WGS) entry which is preliminary data.</text>
</comment>
<reference evidence="2" key="1">
    <citation type="journal article" date="2020" name="Fungal Divers.">
        <title>Resolving the Mortierellaceae phylogeny through synthesis of multi-gene phylogenetics and phylogenomics.</title>
        <authorList>
            <person name="Vandepol N."/>
            <person name="Liber J."/>
            <person name="Desiro A."/>
            <person name="Na H."/>
            <person name="Kennedy M."/>
            <person name="Barry K."/>
            <person name="Grigoriev I.V."/>
            <person name="Miller A.N."/>
            <person name="O'Donnell K."/>
            <person name="Stajich J.E."/>
            <person name="Bonito G."/>
        </authorList>
    </citation>
    <scope>NUCLEOTIDE SEQUENCE</scope>
    <source>
        <strain evidence="2">NRRL 6426</strain>
    </source>
</reference>